<evidence type="ECO:0000313" key="11">
    <source>
        <dbReference type="Proteomes" id="UP000298049"/>
    </source>
</evidence>
<reference evidence="10 11" key="1">
    <citation type="submission" date="2018-07" db="EMBL/GenBank/DDBJ databases">
        <title>Marsedoiliclastica nanhaica gen. nov. sp. nov., a novel marine hydrocarbonoclastic bacterium isolated from an in-situ enriched hydrocarbon-degrading consortium in deep-sea sediment.</title>
        <authorList>
            <person name="Dong C."/>
            <person name="Ma T."/>
            <person name="Liu R."/>
            <person name="Shao Z."/>
        </authorList>
    </citation>
    <scope>NUCLEOTIDE SEQUENCE [LARGE SCALE GENOMIC DNA]</scope>
    <source>
        <strain evidence="11">soil36-7</strain>
    </source>
</reference>
<dbReference type="KEGG" id="hmi:soil367_04135"/>
<evidence type="ECO:0000256" key="7">
    <source>
        <dbReference type="ARBA" id="ARBA00048072"/>
    </source>
</evidence>
<dbReference type="PIRSF" id="PIRSF036483">
    <property type="entry name" value="PFK_XF0274"/>
    <property type="match status" value="1"/>
</dbReference>
<dbReference type="GO" id="GO:0003872">
    <property type="term" value="F:6-phosphofructokinase activity"/>
    <property type="evidence" value="ECO:0007669"/>
    <property type="project" value="UniProtKB-UniRule"/>
</dbReference>
<evidence type="ECO:0000313" key="10">
    <source>
        <dbReference type="EMBL" id="QCF25183.1"/>
    </source>
</evidence>
<feature type="site" description="Important for catalytic activity; stabilizes the transition state when the phosphoryl donor is PPi" evidence="8">
    <location>
        <position position="141"/>
    </location>
</feature>
<dbReference type="EMBL" id="CP031093">
    <property type="protein sequence ID" value="QCF25183.1"/>
    <property type="molecule type" value="Genomic_DNA"/>
</dbReference>
<comment type="similarity">
    <text evidence="8">Belongs to the phosphofructokinase type A (PFKA) family. PPi-dependent PFK group II subfamily. Clade 'B2' sub-subfamily.</text>
</comment>
<keyword evidence="6 8" id="KW-0460">Magnesium</keyword>
<feature type="domain" description="Phosphofructokinase" evidence="9">
    <location>
        <begin position="9"/>
        <end position="324"/>
    </location>
</feature>
<feature type="binding site" evidence="8">
    <location>
        <position position="247"/>
    </location>
    <ligand>
        <name>substrate</name>
    </ligand>
</feature>
<dbReference type="RefSeq" id="WP_136547170.1">
    <property type="nucleotide sequence ID" value="NZ_CP031093.1"/>
</dbReference>
<feature type="binding site" evidence="8">
    <location>
        <begin position="142"/>
        <end position="144"/>
    </location>
    <ligand>
        <name>substrate</name>
    </ligand>
</feature>
<comment type="function">
    <text evidence="2 8">Catalyzes the phosphorylation of D-fructose 6-phosphate, the first committing step of glycolysis. Uses inorganic phosphate (PPi) as phosphoryl donor instead of ATP like common ATP-dependent phosphofructokinases (ATP-PFKs), which renders the reaction reversible, and can thus function both in glycolysis and gluconeogenesis. Consistently, PPi-PFK can replace the enzymes of both the forward (ATP-PFK) and reverse (fructose-bisphosphatase (FBPase)) reactions.</text>
</comment>
<dbReference type="AlphaFoldDB" id="A0A4P7XF37"/>
<dbReference type="GO" id="GO:0046872">
    <property type="term" value="F:metal ion binding"/>
    <property type="evidence" value="ECO:0007669"/>
    <property type="project" value="UniProtKB-KW"/>
</dbReference>
<comment type="caution">
    <text evidence="8">Lacks conserved residue(s) required for the propagation of feature annotation.</text>
</comment>
<dbReference type="PRINTS" id="PR00476">
    <property type="entry name" value="PHFRCTKINASE"/>
</dbReference>
<dbReference type="InterPro" id="IPR022953">
    <property type="entry name" value="ATP_PFK"/>
</dbReference>
<comment type="catalytic activity">
    <reaction evidence="7 8">
        <text>beta-D-fructose 6-phosphate + diphosphate = beta-D-fructose 1,6-bisphosphate + phosphate + H(+)</text>
        <dbReference type="Rhea" id="RHEA:13613"/>
        <dbReference type="ChEBI" id="CHEBI:15378"/>
        <dbReference type="ChEBI" id="CHEBI:32966"/>
        <dbReference type="ChEBI" id="CHEBI:33019"/>
        <dbReference type="ChEBI" id="CHEBI:43474"/>
        <dbReference type="ChEBI" id="CHEBI:57634"/>
        <dbReference type="EC" id="2.7.1.90"/>
    </reaction>
</comment>
<evidence type="ECO:0000256" key="1">
    <source>
        <dbReference type="ARBA" id="ARBA00001946"/>
    </source>
</evidence>
<dbReference type="Proteomes" id="UP000298049">
    <property type="component" value="Chromosome"/>
</dbReference>
<keyword evidence="3 8" id="KW-0808">Transferase</keyword>
<dbReference type="OrthoDB" id="9802503at2"/>
<feature type="site" description="Important for catalytic activity and substrate specificity; stabilizes the transition state when the phosphoryl donor is PPi; prevents ATP from binding by mimicking the alpha-phosphate group of ATP" evidence="8">
    <location>
        <position position="115"/>
    </location>
</feature>
<feature type="binding site" evidence="8">
    <location>
        <begin position="190"/>
        <end position="192"/>
    </location>
    <ligand>
        <name>substrate</name>
    </ligand>
</feature>
<dbReference type="HAMAP" id="MF_01978">
    <property type="entry name" value="Phosphofructokinase_II_B2"/>
    <property type="match status" value="1"/>
</dbReference>
<evidence type="ECO:0000259" key="9">
    <source>
        <dbReference type="Pfam" id="PF00365"/>
    </source>
</evidence>
<comment type="cofactor">
    <cofactor evidence="1 8">
        <name>Mg(2+)</name>
        <dbReference type="ChEBI" id="CHEBI:18420"/>
    </cofactor>
</comment>
<dbReference type="Gene3D" id="3.40.50.460">
    <property type="entry name" value="Phosphofructokinase domain"/>
    <property type="match status" value="1"/>
</dbReference>
<dbReference type="PANTHER" id="PTHR45770">
    <property type="entry name" value="ATP-DEPENDENT 6-PHOSPHOFRUCTOKINASE 1"/>
    <property type="match status" value="1"/>
</dbReference>
<dbReference type="Pfam" id="PF00365">
    <property type="entry name" value="PFK"/>
    <property type="match status" value="1"/>
</dbReference>
<feature type="binding site" evidence="8">
    <location>
        <position position="13"/>
    </location>
    <ligand>
        <name>diphosphate</name>
        <dbReference type="ChEBI" id="CHEBI:33019"/>
    </ligand>
</feature>
<comment type="activity regulation">
    <text evidence="8">Non-allosteric.</text>
</comment>
<feature type="active site" description="Proton acceptor" evidence="8">
    <location>
        <position position="144"/>
    </location>
</feature>
<evidence type="ECO:0000256" key="3">
    <source>
        <dbReference type="ARBA" id="ARBA00022679"/>
    </source>
</evidence>
<dbReference type="Gene3D" id="3.40.50.450">
    <property type="match status" value="1"/>
</dbReference>
<feature type="binding site" evidence="8">
    <location>
        <begin position="297"/>
        <end position="300"/>
    </location>
    <ligand>
        <name>substrate</name>
    </ligand>
</feature>
<accession>A0A4P7XF37</accession>
<comment type="pathway">
    <text evidence="8">Carbohydrate degradation; glycolysis; D-glyceraldehyde 3-phosphate and glycerone phosphate from D-glucose: step 3/4.</text>
</comment>
<dbReference type="SUPFAM" id="SSF53784">
    <property type="entry name" value="Phosphofructokinase"/>
    <property type="match status" value="1"/>
</dbReference>
<evidence type="ECO:0000256" key="5">
    <source>
        <dbReference type="ARBA" id="ARBA00022777"/>
    </source>
</evidence>
<evidence type="ECO:0000256" key="4">
    <source>
        <dbReference type="ARBA" id="ARBA00022723"/>
    </source>
</evidence>
<dbReference type="InterPro" id="IPR000023">
    <property type="entry name" value="Phosphofructokinase_dom"/>
</dbReference>
<keyword evidence="5 8" id="KW-0418">Kinase</keyword>
<dbReference type="GO" id="GO:0005737">
    <property type="term" value="C:cytoplasm"/>
    <property type="evidence" value="ECO:0007669"/>
    <property type="project" value="UniProtKB-SubCell"/>
</dbReference>
<evidence type="ECO:0000256" key="6">
    <source>
        <dbReference type="ARBA" id="ARBA00022842"/>
    </source>
</evidence>
<keyword evidence="8" id="KW-0963">Cytoplasm</keyword>
<keyword evidence="8" id="KW-0324">Glycolysis</keyword>
<evidence type="ECO:0000256" key="2">
    <source>
        <dbReference type="ARBA" id="ARBA00003138"/>
    </source>
</evidence>
<dbReference type="NCBIfam" id="NF010675">
    <property type="entry name" value="PRK14072.1"/>
    <property type="match status" value="1"/>
</dbReference>
<dbReference type="InterPro" id="IPR050929">
    <property type="entry name" value="PFKA"/>
</dbReference>
<name>A0A4P7XF37_9ALTE</name>
<dbReference type="GO" id="GO:0047334">
    <property type="term" value="F:diphosphate-fructose-6-phosphate 1-phosphotransferase activity"/>
    <property type="evidence" value="ECO:0007669"/>
    <property type="project" value="UniProtKB-EC"/>
</dbReference>
<gene>
    <name evidence="8" type="primary">pfp</name>
    <name evidence="10" type="ORF">soil367_04135</name>
</gene>
<comment type="subunit">
    <text evidence="8">Homodimer.</text>
</comment>
<sequence>MAVKNAFYAQSGGVTAVINASACGVLQTARKYPDRIGKVYAGRNGIIGALREELIDTSLETDETIAALRYTPGGAFGSCRHKLKNFDENKREYERLIEVFRAHDIGYFFYNGGGDSQDTAYKISQLSERLGYPITAIGIPKTVDNDLPFTDNCPGFGSVAKYVATSTLEASLDIESMCESSTKVFILEVMGRHAGWIAASAGLAGKGHDQAPHIILFPEIAFDREAFLARVDHCVKEYGYCVVVASEGAQYEDGHFIADAGGRDAFGHTQLGGVAPVLANMVKQALGYKFHWAVSDYLQRAARHIASETDVRQAYAVGEAAVEFAMNGKNAVMPIIRREQNSPYRWSIGEVPLGEVANQEKKMPIHYIRDDGFGITADCREYLLPLIAGEDYPPFENGLPKVARPANKLVPKKLKATFEL</sequence>
<evidence type="ECO:0000256" key="8">
    <source>
        <dbReference type="HAMAP-Rule" id="MF_01978"/>
    </source>
</evidence>
<keyword evidence="4 8" id="KW-0479">Metal-binding</keyword>
<dbReference type="UniPathway" id="UPA00109">
    <property type="reaction ID" value="UER00182"/>
</dbReference>
<dbReference type="EC" id="2.7.1.90" evidence="8"/>
<organism evidence="10 11">
    <name type="scientific">Hydrocarboniclastica marina</name>
    <dbReference type="NCBI Taxonomy" id="2259620"/>
    <lineage>
        <taxon>Bacteria</taxon>
        <taxon>Pseudomonadati</taxon>
        <taxon>Pseudomonadota</taxon>
        <taxon>Gammaproteobacteria</taxon>
        <taxon>Alteromonadales</taxon>
        <taxon>Alteromonadaceae</taxon>
        <taxon>Hydrocarboniclastica</taxon>
    </lineage>
</organism>
<dbReference type="InterPro" id="IPR035966">
    <property type="entry name" value="PKF_sf"/>
</dbReference>
<comment type="subcellular location">
    <subcellularLocation>
        <location evidence="8">Cytoplasm</location>
    </subcellularLocation>
</comment>
<protein>
    <recommendedName>
        <fullName evidence="8">Pyrophosphate--fructose 6-phosphate 1-phosphotransferase</fullName>
        <ecNumber evidence="8">2.7.1.90</ecNumber>
    </recommendedName>
    <alternativeName>
        <fullName evidence="8">6-phosphofructokinase, pyrophosphate dependent</fullName>
    </alternativeName>
    <alternativeName>
        <fullName evidence="8">PPi-dependent phosphofructokinase</fullName>
        <shortName evidence="8">PPi-PFK</shortName>
    </alternativeName>
    <alternativeName>
        <fullName evidence="8">Pyrophosphate-dependent 6-phosphofructose-1-kinase</fullName>
    </alternativeName>
</protein>
<proteinExistence type="inferred from homology"/>
<dbReference type="InterPro" id="IPR011404">
    <property type="entry name" value="PPi-PFK"/>
</dbReference>
<keyword evidence="11" id="KW-1185">Reference proteome</keyword>
<dbReference type="GO" id="GO:0006002">
    <property type="term" value="P:fructose 6-phosphate metabolic process"/>
    <property type="evidence" value="ECO:0007669"/>
    <property type="project" value="InterPro"/>
</dbReference>